<protein>
    <recommendedName>
        <fullName evidence="3">F-box domain-containing protein</fullName>
    </recommendedName>
</protein>
<dbReference type="AlphaFoldDB" id="A0AAD7E182"/>
<gene>
    <name evidence="1" type="ORF">B0H17DRAFT_1194634</name>
</gene>
<evidence type="ECO:0000313" key="1">
    <source>
        <dbReference type="EMBL" id="KAJ7702758.1"/>
    </source>
</evidence>
<dbReference type="EMBL" id="JARKIE010000014">
    <property type="protein sequence ID" value="KAJ7702758.1"/>
    <property type="molecule type" value="Genomic_DNA"/>
</dbReference>
<proteinExistence type="predicted"/>
<comment type="caution">
    <text evidence="1">The sequence shown here is derived from an EMBL/GenBank/DDBJ whole genome shotgun (WGS) entry which is preliminary data.</text>
</comment>
<evidence type="ECO:0000313" key="2">
    <source>
        <dbReference type="Proteomes" id="UP001221757"/>
    </source>
</evidence>
<reference evidence="1" key="1">
    <citation type="submission" date="2023-03" db="EMBL/GenBank/DDBJ databases">
        <title>Massive genome expansion in bonnet fungi (Mycena s.s.) driven by repeated elements and novel gene families across ecological guilds.</title>
        <authorList>
            <consortium name="Lawrence Berkeley National Laboratory"/>
            <person name="Harder C.B."/>
            <person name="Miyauchi S."/>
            <person name="Viragh M."/>
            <person name="Kuo A."/>
            <person name="Thoen E."/>
            <person name="Andreopoulos B."/>
            <person name="Lu D."/>
            <person name="Skrede I."/>
            <person name="Drula E."/>
            <person name="Henrissat B."/>
            <person name="Morin E."/>
            <person name="Kohler A."/>
            <person name="Barry K."/>
            <person name="LaButti K."/>
            <person name="Morin E."/>
            <person name="Salamov A."/>
            <person name="Lipzen A."/>
            <person name="Mereny Z."/>
            <person name="Hegedus B."/>
            <person name="Baldrian P."/>
            <person name="Stursova M."/>
            <person name="Weitz H."/>
            <person name="Taylor A."/>
            <person name="Grigoriev I.V."/>
            <person name="Nagy L.G."/>
            <person name="Martin F."/>
            <person name="Kauserud H."/>
        </authorList>
    </citation>
    <scope>NUCLEOTIDE SEQUENCE</scope>
    <source>
        <strain evidence="1">CBHHK067</strain>
    </source>
</reference>
<organism evidence="1 2">
    <name type="scientific">Mycena rosella</name>
    <name type="common">Pink bonnet</name>
    <name type="synonym">Agaricus rosellus</name>
    <dbReference type="NCBI Taxonomy" id="1033263"/>
    <lineage>
        <taxon>Eukaryota</taxon>
        <taxon>Fungi</taxon>
        <taxon>Dikarya</taxon>
        <taxon>Basidiomycota</taxon>
        <taxon>Agaricomycotina</taxon>
        <taxon>Agaricomycetes</taxon>
        <taxon>Agaricomycetidae</taxon>
        <taxon>Agaricales</taxon>
        <taxon>Marasmiineae</taxon>
        <taxon>Mycenaceae</taxon>
        <taxon>Mycena</taxon>
    </lineage>
</organism>
<name>A0AAD7E182_MYCRO</name>
<sequence length="193" mass="21679">MIRIPQELVDAIVDGVAEARSMKSCALVASKFRNPSQRILLRSLTIKCGYKEQERSNYGALSSLLSESPHIAQHVKRLTLKLPAGQKDLQDVEILQRVLARMTRVKHCSINGTYIRDTRWSTLSASLASAVLDFITRQGLHSLAVACLEDLPNAVLLRLMTFVPRISLSYVLRGEHKSTTIADFHPYHHRYSA</sequence>
<evidence type="ECO:0008006" key="3">
    <source>
        <dbReference type="Google" id="ProtNLM"/>
    </source>
</evidence>
<accession>A0AAD7E182</accession>
<keyword evidence="2" id="KW-1185">Reference proteome</keyword>
<dbReference type="Proteomes" id="UP001221757">
    <property type="component" value="Unassembled WGS sequence"/>
</dbReference>